<proteinExistence type="predicted"/>
<dbReference type="EMBL" id="BONY01000026">
    <property type="protein sequence ID" value="GIH06343.1"/>
    <property type="molecule type" value="Genomic_DNA"/>
</dbReference>
<dbReference type="Proteomes" id="UP000612899">
    <property type="component" value="Unassembled WGS sequence"/>
</dbReference>
<dbReference type="AlphaFoldDB" id="A0A8J3VHW3"/>
<gene>
    <name evidence="1" type="ORF">Rhe02_44100</name>
</gene>
<evidence type="ECO:0000313" key="1">
    <source>
        <dbReference type="EMBL" id="GIH06343.1"/>
    </source>
</evidence>
<name>A0A8J3VHW3_9ACTN</name>
<dbReference type="InterPro" id="IPR012808">
    <property type="entry name" value="CHP02453"/>
</dbReference>
<protein>
    <submittedName>
        <fullName evidence="1">TIGR02453 family protein</fullName>
    </submittedName>
</protein>
<dbReference type="PIRSF" id="PIRSF028451">
    <property type="entry name" value="UCP028451"/>
    <property type="match status" value="1"/>
</dbReference>
<dbReference type="PANTHER" id="PTHR36452">
    <property type="entry name" value="CHROMOSOME 12, WHOLE GENOME SHOTGUN SEQUENCE"/>
    <property type="match status" value="1"/>
</dbReference>
<organism evidence="1 2">
    <name type="scientific">Rhizocola hellebori</name>
    <dbReference type="NCBI Taxonomy" id="1392758"/>
    <lineage>
        <taxon>Bacteria</taxon>
        <taxon>Bacillati</taxon>
        <taxon>Actinomycetota</taxon>
        <taxon>Actinomycetes</taxon>
        <taxon>Micromonosporales</taxon>
        <taxon>Micromonosporaceae</taxon>
        <taxon>Rhizocola</taxon>
    </lineage>
</organism>
<comment type="caution">
    <text evidence="1">The sequence shown here is derived from an EMBL/GenBank/DDBJ whole genome shotgun (WGS) entry which is preliminary data.</text>
</comment>
<dbReference type="InterPro" id="IPR015996">
    <property type="entry name" value="UCP028451"/>
</dbReference>
<evidence type="ECO:0000313" key="2">
    <source>
        <dbReference type="Proteomes" id="UP000612899"/>
    </source>
</evidence>
<dbReference type="RefSeq" id="WP_203910154.1">
    <property type="nucleotide sequence ID" value="NZ_BONY01000026.1"/>
</dbReference>
<dbReference type="NCBIfam" id="TIGR02453">
    <property type="entry name" value="TIGR02453 family protein"/>
    <property type="match status" value="1"/>
</dbReference>
<dbReference type="PANTHER" id="PTHR36452:SF1">
    <property type="entry name" value="DUF2461 DOMAIN-CONTAINING PROTEIN"/>
    <property type="match status" value="1"/>
</dbReference>
<dbReference type="Pfam" id="PF09365">
    <property type="entry name" value="DUF2461"/>
    <property type="match status" value="1"/>
</dbReference>
<reference evidence="1" key="1">
    <citation type="submission" date="2021-01" db="EMBL/GenBank/DDBJ databases">
        <title>Whole genome shotgun sequence of Rhizocola hellebori NBRC 109834.</title>
        <authorList>
            <person name="Komaki H."/>
            <person name="Tamura T."/>
        </authorList>
    </citation>
    <scope>NUCLEOTIDE SEQUENCE</scope>
    <source>
        <strain evidence="1">NBRC 109834</strain>
    </source>
</reference>
<keyword evidence="2" id="KW-1185">Reference proteome</keyword>
<accession>A0A8J3VHW3</accession>
<sequence>MDRVTVFAEEVFTFYEGLSADNSKTFWNAHKDVYEKAIREPMRELLEGLAPAFAADVVIFRPYRDVRFSKDKSPYKTAQGGFLELAPGVGYYLQIDAEGVLVGGGFHAHGREQTNRFRAAVDAEPTGSALETITAKLVKAGFVVGGEQVRTRPRGVAPDHPRLDLMRREYLTVGRQLPPEQVTPTTVGKHWRSLKPLVMWVLDNAPPD</sequence>